<evidence type="ECO:0000256" key="1">
    <source>
        <dbReference type="SAM" id="Phobius"/>
    </source>
</evidence>
<reference evidence="2" key="1">
    <citation type="journal article" date="2021" name="PLoS Genet.">
        <title>Mobile Type VI secretion system loci of the gut Bacteroidales display extensive intra-ecosystem transfer, multi-species spread and geographical clustering.</title>
        <authorList>
            <person name="Garcia-Bayona L."/>
            <person name="Coyne M.J."/>
            <person name="Comstock L.E."/>
        </authorList>
    </citation>
    <scope>NUCLEOTIDE SEQUENCE</scope>
    <source>
        <strain evidence="2">CL11T00C20</strain>
    </source>
</reference>
<keyword evidence="1" id="KW-1133">Transmembrane helix</keyword>
<keyword evidence="1" id="KW-0472">Membrane</keyword>
<dbReference type="KEGG" id="beg:INE88_02275"/>
<dbReference type="Proteomes" id="UP000679226">
    <property type="component" value="Chromosome"/>
</dbReference>
<dbReference type="RefSeq" id="WP_211453981.1">
    <property type="nucleotide sequence ID" value="NZ_CP072227.1"/>
</dbReference>
<gene>
    <name evidence="2" type="ORF">INE88_02275</name>
</gene>
<dbReference type="AlphaFoldDB" id="A0A975KH51"/>
<dbReference type="EMBL" id="CP072227">
    <property type="protein sequence ID" value="QUT45454.1"/>
    <property type="molecule type" value="Genomic_DNA"/>
</dbReference>
<keyword evidence="1" id="KW-0812">Transmembrane</keyword>
<proteinExistence type="predicted"/>
<evidence type="ECO:0000313" key="2">
    <source>
        <dbReference type="EMBL" id="QUT45454.1"/>
    </source>
</evidence>
<accession>A0A975KH51</accession>
<evidence type="ECO:0000313" key="3">
    <source>
        <dbReference type="Proteomes" id="UP000679226"/>
    </source>
</evidence>
<protein>
    <submittedName>
        <fullName evidence="2">Uncharacterized protein</fullName>
    </submittedName>
</protein>
<name>A0A975KH51_9BACE</name>
<feature type="transmembrane region" description="Helical" evidence="1">
    <location>
        <begin position="7"/>
        <end position="29"/>
    </location>
</feature>
<organism evidence="2 3">
    <name type="scientific">Bacteroides eggerthii</name>
    <dbReference type="NCBI Taxonomy" id="28111"/>
    <lineage>
        <taxon>Bacteria</taxon>
        <taxon>Pseudomonadati</taxon>
        <taxon>Bacteroidota</taxon>
        <taxon>Bacteroidia</taxon>
        <taxon>Bacteroidales</taxon>
        <taxon>Bacteroidaceae</taxon>
        <taxon>Bacteroides</taxon>
    </lineage>
</organism>
<sequence>MNLLSDIGSWCSIFGLLLSVVTIIYAQLIKKSVSDIQHRVLYNIRLREYLENLRNANYEYSILINKDSVDNNEIREKLKILETTIKLLLKIIPKDQQRMCRKCLYRVSKQYSGRLALTKKEMDTKKWLFSYVSIDDLKITYIEISALITTLTNLKIDKDIIS</sequence>